<proteinExistence type="predicted"/>
<accession>A0ACB6YXP0</accession>
<reference evidence="1" key="1">
    <citation type="submission" date="2019-10" db="EMBL/GenBank/DDBJ databases">
        <authorList>
            <consortium name="DOE Joint Genome Institute"/>
            <person name="Kuo A."/>
            <person name="Miyauchi S."/>
            <person name="Kiss E."/>
            <person name="Drula E."/>
            <person name="Kohler A."/>
            <person name="Sanchez-Garcia M."/>
            <person name="Andreopoulos B."/>
            <person name="Barry K.W."/>
            <person name="Bonito G."/>
            <person name="Buee M."/>
            <person name="Carver A."/>
            <person name="Chen C."/>
            <person name="Cichocki N."/>
            <person name="Clum A."/>
            <person name="Culley D."/>
            <person name="Crous P.W."/>
            <person name="Fauchery L."/>
            <person name="Girlanda M."/>
            <person name="Hayes R."/>
            <person name="Keri Z."/>
            <person name="Labutti K."/>
            <person name="Lipzen A."/>
            <person name="Lombard V."/>
            <person name="Magnuson J."/>
            <person name="Maillard F."/>
            <person name="Morin E."/>
            <person name="Murat C."/>
            <person name="Nolan M."/>
            <person name="Ohm R."/>
            <person name="Pangilinan J."/>
            <person name="Pereira M."/>
            <person name="Perotto S."/>
            <person name="Peter M."/>
            <person name="Riley R."/>
            <person name="Sitrit Y."/>
            <person name="Stielow B."/>
            <person name="Szollosi G."/>
            <person name="Zifcakova L."/>
            <person name="Stursova M."/>
            <person name="Spatafora J.W."/>
            <person name="Tedersoo L."/>
            <person name="Vaario L.-M."/>
            <person name="Yamada A."/>
            <person name="Yan M."/>
            <person name="Wang P."/>
            <person name="Xu J."/>
            <person name="Bruns T."/>
            <person name="Baldrian P."/>
            <person name="Vilgalys R."/>
            <person name="Henrissat B."/>
            <person name="Grigoriev I.V."/>
            <person name="Hibbett D."/>
            <person name="Nagy L.G."/>
            <person name="Martin F.M."/>
        </authorList>
    </citation>
    <scope>NUCLEOTIDE SEQUENCE</scope>
    <source>
        <strain evidence="1">P2</strain>
    </source>
</reference>
<keyword evidence="2" id="KW-1185">Reference proteome</keyword>
<evidence type="ECO:0000313" key="1">
    <source>
        <dbReference type="EMBL" id="KAF9642022.1"/>
    </source>
</evidence>
<protein>
    <submittedName>
        <fullName evidence="1">Uncharacterized protein</fullName>
    </submittedName>
</protein>
<dbReference type="Proteomes" id="UP000886501">
    <property type="component" value="Unassembled WGS sequence"/>
</dbReference>
<dbReference type="EMBL" id="MU118766">
    <property type="protein sequence ID" value="KAF9642022.1"/>
    <property type="molecule type" value="Genomic_DNA"/>
</dbReference>
<reference evidence="1" key="2">
    <citation type="journal article" date="2020" name="Nat. Commun.">
        <title>Large-scale genome sequencing of mycorrhizal fungi provides insights into the early evolution of symbiotic traits.</title>
        <authorList>
            <person name="Miyauchi S."/>
            <person name="Kiss E."/>
            <person name="Kuo A."/>
            <person name="Drula E."/>
            <person name="Kohler A."/>
            <person name="Sanchez-Garcia M."/>
            <person name="Morin E."/>
            <person name="Andreopoulos B."/>
            <person name="Barry K.W."/>
            <person name="Bonito G."/>
            <person name="Buee M."/>
            <person name="Carver A."/>
            <person name="Chen C."/>
            <person name="Cichocki N."/>
            <person name="Clum A."/>
            <person name="Culley D."/>
            <person name="Crous P.W."/>
            <person name="Fauchery L."/>
            <person name="Girlanda M."/>
            <person name="Hayes R.D."/>
            <person name="Keri Z."/>
            <person name="LaButti K."/>
            <person name="Lipzen A."/>
            <person name="Lombard V."/>
            <person name="Magnuson J."/>
            <person name="Maillard F."/>
            <person name="Murat C."/>
            <person name="Nolan M."/>
            <person name="Ohm R.A."/>
            <person name="Pangilinan J."/>
            <person name="Pereira M.F."/>
            <person name="Perotto S."/>
            <person name="Peter M."/>
            <person name="Pfister S."/>
            <person name="Riley R."/>
            <person name="Sitrit Y."/>
            <person name="Stielow J.B."/>
            <person name="Szollosi G."/>
            <person name="Zifcakova L."/>
            <person name="Stursova M."/>
            <person name="Spatafora J.W."/>
            <person name="Tedersoo L."/>
            <person name="Vaario L.M."/>
            <person name="Yamada A."/>
            <person name="Yan M."/>
            <person name="Wang P."/>
            <person name="Xu J."/>
            <person name="Bruns T."/>
            <person name="Baldrian P."/>
            <person name="Vilgalys R."/>
            <person name="Dunand C."/>
            <person name="Henrissat B."/>
            <person name="Grigoriev I.V."/>
            <person name="Hibbett D."/>
            <person name="Nagy L.G."/>
            <person name="Martin F.M."/>
        </authorList>
    </citation>
    <scope>NUCLEOTIDE SEQUENCE</scope>
    <source>
        <strain evidence="1">P2</strain>
    </source>
</reference>
<sequence length="197" mass="21397">MVSVTATLREVCFSSDKALGSKLLPPDQQTSKVAYPAFSGIKIRYAHEIIARPGGDSSLMVLARVNLLIFLTKDDGSSLRIGPPDRDLAHTITHEGIRFTQALGTGDYVYGGTPQTPMIMPKKPDRGGGSTCAPEVGSVKIPLPPASCFGPGRQNLMEECTRILFEVLPEIRNPLTETAYPAQPRRSRLNVEAKFET</sequence>
<name>A0ACB6YXP0_THEGA</name>
<evidence type="ECO:0000313" key="2">
    <source>
        <dbReference type="Proteomes" id="UP000886501"/>
    </source>
</evidence>
<comment type="caution">
    <text evidence="1">The sequence shown here is derived from an EMBL/GenBank/DDBJ whole genome shotgun (WGS) entry which is preliminary data.</text>
</comment>
<gene>
    <name evidence="1" type="ORF">BDM02DRAFT_3133386</name>
</gene>
<organism evidence="1 2">
    <name type="scientific">Thelephora ganbajun</name>
    <name type="common">Ganba fungus</name>
    <dbReference type="NCBI Taxonomy" id="370292"/>
    <lineage>
        <taxon>Eukaryota</taxon>
        <taxon>Fungi</taxon>
        <taxon>Dikarya</taxon>
        <taxon>Basidiomycota</taxon>
        <taxon>Agaricomycotina</taxon>
        <taxon>Agaricomycetes</taxon>
        <taxon>Thelephorales</taxon>
        <taxon>Thelephoraceae</taxon>
        <taxon>Thelephora</taxon>
    </lineage>
</organism>